<organism evidence="3">
    <name type="scientific">Hexamita inflata</name>
    <dbReference type="NCBI Taxonomy" id="28002"/>
    <lineage>
        <taxon>Eukaryota</taxon>
        <taxon>Metamonada</taxon>
        <taxon>Diplomonadida</taxon>
        <taxon>Hexamitidae</taxon>
        <taxon>Hexamitinae</taxon>
        <taxon>Hexamita</taxon>
    </lineage>
</organism>
<evidence type="ECO:0008006" key="6">
    <source>
        <dbReference type="Google" id="ProtNLM"/>
    </source>
</evidence>
<evidence type="ECO:0000256" key="1">
    <source>
        <dbReference type="ARBA" id="ARBA00022737"/>
    </source>
</evidence>
<evidence type="ECO:0000256" key="2">
    <source>
        <dbReference type="SAM" id="MobiDB-lite"/>
    </source>
</evidence>
<dbReference type="PANTHER" id="PTHR43215">
    <property type="entry name" value="RADIAL SPOKE HEAD 1 HOMOLOG"/>
    <property type="match status" value="1"/>
</dbReference>
<dbReference type="Pfam" id="PF02493">
    <property type="entry name" value="MORN"/>
    <property type="match status" value="6"/>
</dbReference>
<reference evidence="4 5" key="2">
    <citation type="submission" date="2024-07" db="EMBL/GenBank/DDBJ databases">
        <authorList>
            <person name="Akdeniz Z."/>
        </authorList>
    </citation>
    <scope>NUCLEOTIDE SEQUENCE [LARGE SCALE GENOMIC DNA]</scope>
</reference>
<evidence type="ECO:0000313" key="5">
    <source>
        <dbReference type="Proteomes" id="UP001642409"/>
    </source>
</evidence>
<feature type="compositionally biased region" description="Basic and acidic residues" evidence="2">
    <location>
        <begin position="558"/>
        <end position="568"/>
    </location>
</feature>
<comment type="caution">
    <text evidence="3">The sequence shown here is derived from an EMBL/GenBank/DDBJ whole genome shotgun (WGS) entry which is preliminary data.</text>
</comment>
<dbReference type="InterPro" id="IPR003409">
    <property type="entry name" value="MORN"/>
</dbReference>
<dbReference type="PANTHER" id="PTHR43215:SF14">
    <property type="entry name" value="RADIAL SPOKE HEAD 1 HOMOLOG"/>
    <property type="match status" value="1"/>
</dbReference>
<dbReference type="Proteomes" id="UP001642409">
    <property type="component" value="Unassembled WGS sequence"/>
</dbReference>
<reference evidence="3" key="1">
    <citation type="submission" date="2023-06" db="EMBL/GenBank/DDBJ databases">
        <authorList>
            <person name="Kurt Z."/>
        </authorList>
    </citation>
    <scope>NUCLEOTIDE SEQUENCE</scope>
</reference>
<name>A0AA86R963_9EUKA</name>
<proteinExistence type="predicted"/>
<dbReference type="Gene3D" id="2.20.110.10">
    <property type="entry name" value="Histone H3 K4-specific methyltransferase SET7/9 N-terminal domain"/>
    <property type="match status" value="3"/>
</dbReference>
<keyword evidence="5" id="KW-1185">Reference proteome</keyword>
<feature type="region of interest" description="Disordered" evidence="2">
    <location>
        <begin position="1303"/>
        <end position="1329"/>
    </location>
</feature>
<feature type="region of interest" description="Disordered" evidence="2">
    <location>
        <begin position="216"/>
        <end position="291"/>
    </location>
</feature>
<evidence type="ECO:0000313" key="4">
    <source>
        <dbReference type="EMBL" id="CAL6041857.1"/>
    </source>
</evidence>
<evidence type="ECO:0000313" key="3">
    <source>
        <dbReference type="EMBL" id="CAI9968284.1"/>
    </source>
</evidence>
<feature type="compositionally biased region" description="Basic and acidic residues" evidence="2">
    <location>
        <begin position="1303"/>
        <end position="1317"/>
    </location>
</feature>
<keyword evidence="1" id="KW-0677">Repeat</keyword>
<dbReference type="EMBL" id="CAXDID020000152">
    <property type="protein sequence ID" value="CAL6041857.1"/>
    <property type="molecule type" value="Genomic_DNA"/>
</dbReference>
<feature type="compositionally biased region" description="Basic and acidic residues" evidence="2">
    <location>
        <begin position="282"/>
        <end position="291"/>
    </location>
</feature>
<protein>
    <recommendedName>
        <fullName evidence="6">MORN repeat protein</fullName>
    </recommendedName>
</protein>
<feature type="region of interest" description="Disordered" evidence="2">
    <location>
        <begin position="1221"/>
        <end position="1251"/>
    </location>
</feature>
<feature type="compositionally biased region" description="Basic and acidic residues" evidence="2">
    <location>
        <begin position="1221"/>
        <end position="1234"/>
    </location>
</feature>
<accession>A0AA86R963</accession>
<dbReference type="SMART" id="SM00698">
    <property type="entry name" value="MORN"/>
    <property type="match status" value="8"/>
</dbReference>
<sequence>MWKNTPSNAFAPSNAPETRQTMVTQDYAYFGGLFRGFKSGFGTIIFNDNSVYSGSFHEDQFSGNGTFIYANGAVLSGAFSRGELVQGTVTFQGQTNEIKGGLWRHMFGQAVADAPRQPQVAPSQVPPQPRYDGAFEQEVLTTMKHLAHTTQTVQLDVTRMQGELQKQSQRQEATSQVVQELKKQMVSLEEWKRIPAKVQQGAPDIPAKPFVYQPPVMPAPPQVPAKAESKTSQKPAAPQINPQLQVNPVTPPQVNQPPQAAIPSKAPVAQETKSAANQKSNSKKEFTDPDGTRYVGFWEGNDYQNGRGTITDSVGNVYEGAWINNLYEGEAIYTYANKVTFTGSYQNGKKHGKGSTKYPDGKEVKATYKNGKVAESESFFYNGNTYKNGKMTFSNGDSCEIDKGQTKLIEQVGLSNGLKQLTLTEEQKQFIKNVSKAQNVQKVQQEEKQIQEQQPLTEAYDEEQYPKLAIVNKDMGQTQIVLDMSRFQNLIEGIQTSLQSTLKATLKENVSINLTHERNILIIVNSENVDETILNTKQRVKKLITKSLKKIGKQQENNQEKQVNEQRENQSQIQEVEKEENDEETRPKFITVNESMGQTKLLMDMSKFQNATEKILASLKLMLKENESVDLTDDLNIMLIVNSQNLDEILVNSTKKIKKIIKKIKKIEECKQEKQEKEDQQEKITIFDYQQYFQQMVMYNNLDTVLCVNMKEGEQLIQLLKDLGLDQFDEIQANEEPWCVIPLSQNTSIHQIDELVQKLNVKYIVATKKAVQEVAEQPLPAKEETTPVYNKDLFNQPPVVGTSFGTVLPEVQQVKHDEFLIHLELFPLKTAQKLIPLITKQFPSINVDVQGVDVIMMVPSDQTELVLQKMKKIVVNKQQLTISVNNKYVQLPDCPPGIAQPDVQEPARKQEVQEFAYQPPAADHVQLGVYEEEPKIKQHKLADGSTYIGKWEGDDYRNGEGTIENWKGNVYEGKWVDDYFEGQGVYRYASGFVYVGTFHKGLKHGYGTYSSETQGSCEKGIFENGKLVRDYEVTYLSGNILRSDKIMSFKNGEQWQIDFDDIEDELVKKLGKLKSLKQAKLSEEEMSRVKQIQLQTPNPEKEVPKAVKPIEQIENEREEEPQGLQQQTKEEHNPKPILEQTVVLVQLLVNLEAFNLKEMTKIIKKFQEYLGEQEKVEQEGQFAVITVKEANRESVAKSINKLKIKEQKLVCTLKPALEPEARKEVYEEPPKEAVQEPAENAEEPPGLEQPQEPFVQAPQEVKEEPPGLSETTKQPSALEGDLIKQPEPIPENVVPVVQQPKVAEEKVKQDSEPDNKAGVDQPQEEDEPGLKIYQLDDLTVQMENLVKENGLTNALFIREVTASKLMITEEEIRRIMTEIGFEEFAEVDLEGKWFVVPVENGSEHISTVLNGYDLVFKFVSVQSQQVNNQ</sequence>
<dbReference type="SUPFAM" id="SSF82185">
    <property type="entry name" value="Histone H3 K4-specific methyltransferase SET7/9 N-terminal domain"/>
    <property type="match status" value="3"/>
</dbReference>
<dbReference type="EMBL" id="CATOUU010001035">
    <property type="protein sequence ID" value="CAI9968284.1"/>
    <property type="molecule type" value="Genomic_DNA"/>
</dbReference>
<feature type="region of interest" description="Disordered" evidence="2">
    <location>
        <begin position="554"/>
        <end position="585"/>
    </location>
</feature>
<gene>
    <name evidence="4" type="ORF">HINF_LOCUS39311</name>
    <name evidence="3" type="ORF">HINF_LOCUS55929</name>
</gene>